<dbReference type="InterPro" id="IPR035093">
    <property type="entry name" value="RelE/ParE_toxin_dom_sf"/>
</dbReference>
<dbReference type="SUPFAM" id="SSF143011">
    <property type="entry name" value="RelE-like"/>
    <property type="match status" value="1"/>
</dbReference>
<sequence>MILSFRNTATEDIFNGEDTKKARKVCPRNLWNVARRKLDLVDSATSLDDLRIPPNNRLEVLVGDRQGQYSIRINDQYRICFIWTVNGAKMVEIVDYHSS</sequence>
<gene>
    <name evidence="1" type="ORF">DWQ54_03215</name>
</gene>
<reference evidence="1 2" key="1">
    <citation type="submission" date="2017-10" db="EMBL/GenBank/DDBJ databases">
        <title>A large-scale comparative metagenomic study reveals the eutrophication-driven functional interactions in six Microcystis-epibionts communities.</title>
        <authorList>
            <person name="Li Q."/>
            <person name="Lin F."/>
        </authorList>
    </citation>
    <scope>NUCLEOTIDE SEQUENCE [LARGE SCALE GENOMIC DNA]</scope>
    <source>
        <strain evidence="1">TF09</strain>
    </source>
</reference>
<dbReference type="EMBL" id="QQWC01000001">
    <property type="protein sequence ID" value="REJ44538.1"/>
    <property type="molecule type" value="Genomic_DNA"/>
</dbReference>
<comment type="caution">
    <text evidence="1">The sequence shown here is derived from an EMBL/GenBank/DDBJ whole genome shotgun (WGS) entry which is preliminary data.</text>
</comment>
<protein>
    <submittedName>
        <fullName evidence="1">Plasmid maintenance system killer protein</fullName>
    </submittedName>
</protein>
<name>A0A3E0LAR9_9CHRO</name>
<accession>A0A3E0LAR9</accession>
<dbReference type="PANTHER" id="PTHR40266">
    <property type="entry name" value="TOXIN HIGB-1"/>
    <property type="match status" value="1"/>
</dbReference>
<dbReference type="Pfam" id="PF05015">
    <property type="entry name" value="HigB-like_toxin"/>
    <property type="match status" value="1"/>
</dbReference>
<dbReference type="PANTHER" id="PTHR40266:SF2">
    <property type="entry name" value="TOXIN HIGB-1"/>
    <property type="match status" value="1"/>
</dbReference>
<dbReference type="AlphaFoldDB" id="A0A3E0LAR9"/>
<dbReference type="Proteomes" id="UP000256873">
    <property type="component" value="Unassembled WGS sequence"/>
</dbReference>
<dbReference type="Gene3D" id="3.30.2310.20">
    <property type="entry name" value="RelE-like"/>
    <property type="match status" value="1"/>
</dbReference>
<organism evidence="1 2">
    <name type="scientific">Microcystis flos-aquae TF09</name>
    <dbReference type="NCBI Taxonomy" id="2060473"/>
    <lineage>
        <taxon>Bacteria</taxon>
        <taxon>Bacillati</taxon>
        <taxon>Cyanobacteriota</taxon>
        <taxon>Cyanophyceae</taxon>
        <taxon>Oscillatoriophycideae</taxon>
        <taxon>Chroococcales</taxon>
        <taxon>Microcystaceae</taxon>
        <taxon>Microcystis</taxon>
    </lineage>
</organism>
<dbReference type="InterPro" id="IPR007711">
    <property type="entry name" value="HigB-1"/>
</dbReference>
<evidence type="ECO:0000313" key="1">
    <source>
        <dbReference type="EMBL" id="REJ44538.1"/>
    </source>
</evidence>
<proteinExistence type="predicted"/>
<evidence type="ECO:0000313" key="2">
    <source>
        <dbReference type="Proteomes" id="UP000256873"/>
    </source>
</evidence>